<dbReference type="Proteomes" id="UP000438429">
    <property type="component" value="Unassembled WGS sequence"/>
</dbReference>
<evidence type="ECO:0000313" key="1">
    <source>
        <dbReference type="EMBL" id="KAF0040479.1"/>
    </source>
</evidence>
<reference evidence="1 2" key="1">
    <citation type="submission" date="2019-06" db="EMBL/GenBank/DDBJ databases">
        <title>Draft genomes of female and male turbot (Scophthalmus maximus).</title>
        <authorList>
            <person name="Xu H."/>
            <person name="Xu X.-W."/>
            <person name="Shao C."/>
            <person name="Chen S."/>
        </authorList>
    </citation>
    <scope>NUCLEOTIDE SEQUENCE [LARGE SCALE GENOMIC DNA]</scope>
    <source>
        <strain evidence="1">Ysfricsl-2016a</strain>
        <tissue evidence="1">Blood</tissue>
    </source>
</reference>
<name>A0A6A4T6I4_SCOMX</name>
<sequence length="111" mass="11964">MEEEEEEGGCVAVSVFSVGIHRRLNRPPPPPAPLCSQLSCHQRTDHPLTFKCRLVIFTEHAAKFSDRCRAAAAAVSCRWRALQSSACIRLSAAAAPPQPAAVFVPERGLAG</sequence>
<accession>A0A6A4T6I4</accession>
<comment type="caution">
    <text evidence="1">The sequence shown here is derived from an EMBL/GenBank/DDBJ whole genome shotgun (WGS) entry which is preliminary data.</text>
</comment>
<protein>
    <submittedName>
        <fullName evidence="1">Uncharacterized protein</fullName>
    </submittedName>
</protein>
<proteinExistence type="predicted"/>
<organism evidence="1 2">
    <name type="scientific">Scophthalmus maximus</name>
    <name type="common">Turbot</name>
    <name type="synonym">Psetta maxima</name>
    <dbReference type="NCBI Taxonomy" id="52904"/>
    <lineage>
        <taxon>Eukaryota</taxon>
        <taxon>Metazoa</taxon>
        <taxon>Chordata</taxon>
        <taxon>Craniata</taxon>
        <taxon>Vertebrata</taxon>
        <taxon>Euteleostomi</taxon>
        <taxon>Actinopterygii</taxon>
        <taxon>Neopterygii</taxon>
        <taxon>Teleostei</taxon>
        <taxon>Neoteleostei</taxon>
        <taxon>Acanthomorphata</taxon>
        <taxon>Carangaria</taxon>
        <taxon>Pleuronectiformes</taxon>
        <taxon>Pleuronectoidei</taxon>
        <taxon>Scophthalmidae</taxon>
        <taxon>Scophthalmus</taxon>
    </lineage>
</organism>
<evidence type="ECO:0000313" key="2">
    <source>
        <dbReference type="Proteomes" id="UP000438429"/>
    </source>
</evidence>
<dbReference type="EMBL" id="VEVO01000006">
    <property type="protein sequence ID" value="KAF0040479.1"/>
    <property type="molecule type" value="Genomic_DNA"/>
</dbReference>
<gene>
    <name evidence="1" type="ORF">F2P81_006377</name>
</gene>
<dbReference type="AlphaFoldDB" id="A0A6A4T6I4"/>